<dbReference type="PANTHER" id="PTHR36435:SF1">
    <property type="entry name" value="CAAX AMINO TERMINAL PROTEASE FAMILY PROTEIN"/>
    <property type="match status" value="1"/>
</dbReference>
<dbReference type="RefSeq" id="WP_330145379.1">
    <property type="nucleotide sequence ID" value="NZ_JAZDQU010000001.1"/>
</dbReference>
<dbReference type="EMBL" id="JAZDQU010000001">
    <property type="protein sequence ID" value="MEE1884465.1"/>
    <property type="molecule type" value="Genomic_DNA"/>
</dbReference>
<dbReference type="PANTHER" id="PTHR36435">
    <property type="entry name" value="SLR1288 PROTEIN"/>
    <property type="match status" value="1"/>
</dbReference>
<reference evidence="3 4" key="1">
    <citation type="submission" date="2024-01" db="EMBL/GenBank/DDBJ databases">
        <title>Pedobacter sp. nov., isolated from oil-contaminated soil.</title>
        <authorList>
            <person name="Le N.T.T."/>
        </authorList>
    </citation>
    <scope>NUCLEOTIDE SEQUENCE [LARGE SCALE GENOMIC DNA]</scope>
    <source>
        <strain evidence="3 4">VNH31</strain>
    </source>
</reference>
<name>A0ABU7GZF6_9SPHI</name>
<organism evidence="3 4">
    <name type="scientific">Pedobacter flavus</name>
    <dbReference type="NCBI Taxonomy" id="3113906"/>
    <lineage>
        <taxon>Bacteria</taxon>
        <taxon>Pseudomonadati</taxon>
        <taxon>Bacteroidota</taxon>
        <taxon>Sphingobacteriia</taxon>
        <taxon>Sphingobacteriales</taxon>
        <taxon>Sphingobacteriaceae</taxon>
        <taxon>Pedobacter</taxon>
    </lineage>
</organism>
<evidence type="ECO:0000313" key="3">
    <source>
        <dbReference type="EMBL" id="MEE1884465.1"/>
    </source>
</evidence>
<evidence type="ECO:0000313" key="4">
    <source>
        <dbReference type="Proteomes" id="UP001337681"/>
    </source>
</evidence>
<dbReference type="Proteomes" id="UP001337681">
    <property type="component" value="Unassembled WGS sequence"/>
</dbReference>
<dbReference type="GO" id="GO:0016787">
    <property type="term" value="F:hydrolase activity"/>
    <property type="evidence" value="ECO:0007669"/>
    <property type="project" value="UniProtKB-KW"/>
</dbReference>
<evidence type="ECO:0000256" key="1">
    <source>
        <dbReference type="SAM" id="Phobius"/>
    </source>
</evidence>
<dbReference type="EC" id="3.4.-.-" evidence="3"/>
<proteinExistence type="predicted"/>
<protein>
    <submittedName>
        <fullName evidence="3">CPBP family intramembrane glutamic endopeptidase</fullName>
        <ecNumber evidence="3">3.4.-.-</ecNumber>
    </submittedName>
</protein>
<feature type="transmembrane region" description="Helical" evidence="1">
    <location>
        <begin position="107"/>
        <end position="124"/>
    </location>
</feature>
<keyword evidence="1" id="KW-1133">Transmembrane helix</keyword>
<keyword evidence="4" id="KW-1185">Reference proteome</keyword>
<keyword evidence="1" id="KW-0472">Membrane</keyword>
<feature type="transmembrane region" description="Helical" evidence="1">
    <location>
        <begin position="20"/>
        <end position="44"/>
    </location>
</feature>
<accession>A0ABU7GZF6</accession>
<feature type="transmembrane region" description="Helical" evidence="1">
    <location>
        <begin position="64"/>
        <end position="87"/>
    </location>
</feature>
<feature type="transmembrane region" description="Helical" evidence="1">
    <location>
        <begin position="205"/>
        <end position="235"/>
    </location>
</feature>
<dbReference type="InterPro" id="IPR052710">
    <property type="entry name" value="CAAX_protease"/>
</dbReference>
<feature type="transmembrane region" description="Helical" evidence="1">
    <location>
        <begin position="166"/>
        <end position="185"/>
    </location>
</feature>
<gene>
    <name evidence="3" type="ORF">VRU49_03425</name>
</gene>
<feature type="transmembrane region" description="Helical" evidence="1">
    <location>
        <begin position="280"/>
        <end position="297"/>
    </location>
</feature>
<evidence type="ECO:0000259" key="2">
    <source>
        <dbReference type="Pfam" id="PF02517"/>
    </source>
</evidence>
<feature type="transmembrane region" description="Helical" evidence="1">
    <location>
        <begin position="241"/>
        <end position="260"/>
    </location>
</feature>
<comment type="caution">
    <text evidence="3">The sequence shown here is derived from an EMBL/GenBank/DDBJ whole genome shotgun (WGS) entry which is preliminary data.</text>
</comment>
<keyword evidence="3" id="KW-0378">Hydrolase</keyword>
<sequence>MNQIRFKKEELSPPMQILALLGLSLTGAVIFGILAICIIFGIYGQPVINDVLTGIPTELSANSFKILLFISTSIGTFLVPALALAWIEKIPVNGFYSFKPLSLKTSFLVLILMIASTPFMEWVIEFNQNLHLPEFLSSLEEWMRRAEKEAMRTTYLLLDIKSSWDIWVNLIVVAVAPAVGEELMFRGGLQRTFGRMFKNPHISIWLTAIIFSAIHFQFLGFFPRLLLGAGFGYLYYWTKNLWYAIFAHFINNAEAVIIAWDLDRKGLPLDQSTSELEFNWIGYLLSFLATGVILYYIKLKANKNGAAVDSDL</sequence>
<keyword evidence="1" id="KW-0812">Transmembrane</keyword>
<feature type="domain" description="CAAX prenyl protease 2/Lysostaphin resistance protein A-like" evidence="2">
    <location>
        <begin position="164"/>
        <end position="253"/>
    </location>
</feature>
<dbReference type="InterPro" id="IPR003675">
    <property type="entry name" value="Rce1/LyrA-like_dom"/>
</dbReference>
<dbReference type="Pfam" id="PF02517">
    <property type="entry name" value="Rce1-like"/>
    <property type="match status" value="1"/>
</dbReference>